<dbReference type="OrthoDB" id="7605377at2"/>
<keyword evidence="2" id="KW-0233">DNA recombination</keyword>
<dbReference type="GO" id="GO:0003677">
    <property type="term" value="F:DNA binding"/>
    <property type="evidence" value="ECO:0007669"/>
    <property type="project" value="InterPro"/>
</dbReference>
<comment type="caution">
    <text evidence="5">The sequence shown here is derived from an EMBL/GenBank/DDBJ whole genome shotgun (WGS) entry which is preliminary data.</text>
</comment>
<dbReference type="InterPro" id="IPR050090">
    <property type="entry name" value="Tyrosine_recombinase_XerCD"/>
</dbReference>
<protein>
    <submittedName>
        <fullName evidence="5">Uncharacterized protein</fullName>
    </submittedName>
</protein>
<dbReference type="PANTHER" id="PTHR30349">
    <property type="entry name" value="PHAGE INTEGRASE-RELATED"/>
    <property type="match status" value="1"/>
</dbReference>
<proteinExistence type="predicted"/>
<dbReference type="Gene3D" id="1.10.443.10">
    <property type="entry name" value="Intergrase catalytic core"/>
    <property type="match status" value="1"/>
</dbReference>
<dbReference type="InterPro" id="IPR011010">
    <property type="entry name" value="DNA_brk_join_enz"/>
</dbReference>
<sequence>MTTKSASDPYWPEGAIAKQDIPKQFDLLYSRIAPRADASIEERAGQLMASAVFHGGLLSRRTWKRWLEAATTTAWLDQDLAWVEIAPTNPEGFGPDTQTRRWFADPITRLLLAHWHTDGLHLEITKCDPSACLRAFFESSEECLEDAFWEHSVKHWQLRIPPVVVGHALDFHRAVPAGTEDWQRVLGFGRKIKPKKKKTKDQAEDEEPEPTSTAPPRQKRKRADDAELSKIFRILKKPKGLRNRKRIAENQILDLLKSSNANSQWKAVKLWCVFVLRNQRGRHSPGLEPSTVRGYLEVLVSEVFRPSDRPDTWSSTELHDRYHQSLEAIESGSRRTKAHNSISSFHKYLQSEDSALEDLSEELSDYRAEDRSAANLLSPDEYQICLKRSQSRQHRLILILSFRAGLRLMETLGLLIGDFHFYDDNSCDLVVAKNELRRLKTPESRRILPLNLLLDREEFAELRAWIEYRRALATPTRAKGLLFGPIDGEKPLREGLLEDQLGEILQQVTGAALTVHHLRHSFASYLLATLLLPSDDRGVRIPNQLISVISYNRKKLLADRLLGNEKLGQHAVHAVSEAMGHNPSRNTLRAYSHLLDLSLCHYVSQPSVEATLPEQEVRILTRQNRPSVTVSKPIIWEETISYRRPSYSAAPLGGLAPGTFQVSQVRGRHAARVERPLRASKLTLERVKAWTGKPVEMVPQDPDWRDIALSSSKRHRQLSNETWIASARFLRELPNKSGNSRHRNGLNILDSARWLKLVDYHWRANLVLTPEQRRVLFYAVEKWDYTRCGVRFRSRPKAVAWQELLKKLGFTVRQVRISLTGKFEDRSSTALHQELATSHDLPGTSARRGRRGSILIRFYDEDGNSRHLKDAGHFIILILAIREGYGLAGGPHATVRSE</sequence>
<reference evidence="5 6" key="1">
    <citation type="submission" date="2019-12" db="EMBL/GenBank/DDBJ databases">
        <title>Genomic-based taxomic classification of the family Erythrobacteraceae.</title>
        <authorList>
            <person name="Xu L."/>
        </authorList>
    </citation>
    <scope>NUCLEOTIDE SEQUENCE [LARGE SCALE GENOMIC DNA]</scope>
    <source>
        <strain evidence="5 6">DSM 17792</strain>
    </source>
</reference>
<dbReference type="AlphaFoldDB" id="A0A844XQA5"/>
<gene>
    <name evidence="5" type="ORF">GRI69_04465</name>
</gene>
<organism evidence="5 6">
    <name type="scientific">Qipengyuania vulgaris</name>
    <dbReference type="NCBI Taxonomy" id="291985"/>
    <lineage>
        <taxon>Bacteria</taxon>
        <taxon>Pseudomonadati</taxon>
        <taxon>Pseudomonadota</taxon>
        <taxon>Alphaproteobacteria</taxon>
        <taxon>Sphingomonadales</taxon>
        <taxon>Erythrobacteraceae</taxon>
        <taxon>Qipengyuania</taxon>
    </lineage>
</organism>
<keyword evidence="1" id="KW-0229">DNA integration</keyword>
<dbReference type="GO" id="GO:0006310">
    <property type="term" value="P:DNA recombination"/>
    <property type="evidence" value="ECO:0007669"/>
    <property type="project" value="UniProtKB-KW"/>
</dbReference>
<dbReference type="InterPro" id="IPR013762">
    <property type="entry name" value="Integrase-like_cat_sf"/>
</dbReference>
<keyword evidence="3" id="KW-0175">Coiled coil</keyword>
<evidence type="ECO:0000256" key="1">
    <source>
        <dbReference type="ARBA" id="ARBA00022908"/>
    </source>
</evidence>
<dbReference type="RefSeq" id="WP_160727074.1">
    <property type="nucleotide sequence ID" value="NZ_WTYC01000002.1"/>
</dbReference>
<dbReference type="Proteomes" id="UP000448199">
    <property type="component" value="Unassembled WGS sequence"/>
</dbReference>
<accession>A0A844XQA5</accession>
<dbReference type="GO" id="GO:0015074">
    <property type="term" value="P:DNA integration"/>
    <property type="evidence" value="ECO:0007669"/>
    <property type="project" value="UniProtKB-KW"/>
</dbReference>
<evidence type="ECO:0000313" key="5">
    <source>
        <dbReference type="EMBL" id="MXO47509.1"/>
    </source>
</evidence>
<evidence type="ECO:0000256" key="4">
    <source>
        <dbReference type="SAM" id="MobiDB-lite"/>
    </source>
</evidence>
<evidence type="ECO:0000256" key="2">
    <source>
        <dbReference type="ARBA" id="ARBA00023172"/>
    </source>
</evidence>
<evidence type="ECO:0000256" key="3">
    <source>
        <dbReference type="SAM" id="Coils"/>
    </source>
</evidence>
<dbReference type="SUPFAM" id="SSF56349">
    <property type="entry name" value="DNA breaking-rejoining enzymes"/>
    <property type="match status" value="1"/>
</dbReference>
<feature type="coiled-coil region" evidence="3">
    <location>
        <begin position="349"/>
        <end position="376"/>
    </location>
</feature>
<feature type="region of interest" description="Disordered" evidence="4">
    <location>
        <begin position="193"/>
        <end position="224"/>
    </location>
</feature>
<dbReference type="EMBL" id="WTYC01000002">
    <property type="protein sequence ID" value="MXO47509.1"/>
    <property type="molecule type" value="Genomic_DNA"/>
</dbReference>
<evidence type="ECO:0000313" key="6">
    <source>
        <dbReference type="Proteomes" id="UP000448199"/>
    </source>
</evidence>
<keyword evidence="6" id="KW-1185">Reference proteome</keyword>
<name>A0A844XQA5_9SPHN</name>